<dbReference type="InterPro" id="IPR016161">
    <property type="entry name" value="Ald_DH/histidinol_DH"/>
</dbReference>
<evidence type="ECO:0000256" key="4">
    <source>
        <dbReference type="ARBA" id="ARBA00049194"/>
    </source>
</evidence>
<reference evidence="8" key="1">
    <citation type="submission" date="2022-01" db="EMBL/GenBank/DDBJ databases">
        <authorList>
            <person name="Jo J.-H."/>
            <person name="Im W.-T."/>
        </authorList>
    </citation>
    <scope>NUCLEOTIDE SEQUENCE</scope>
    <source>
        <strain evidence="8">I2-34</strain>
    </source>
</reference>
<dbReference type="Gene3D" id="3.40.605.10">
    <property type="entry name" value="Aldehyde Dehydrogenase, Chain A, domain 1"/>
    <property type="match status" value="1"/>
</dbReference>
<protein>
    <recommendedName>
        <fullName evidence="3">aldehyde dehydrogenase (NAD(+))</fullName>
        <ecNumber evidence="3">1.2.1.3</ecNumber>
    </recommendedName>
</protein>
<dbReference type="InterPro" id="IPR029510">
    <property type="entry name" value="Ald_DH_CS_GLU"/>
</dbReference>
<evidence type="ECO:0000313" key="9">
    <source>
        <dbReference type="Proteomes" id="UP001165368"/>
    </source>
</evidence>
<feature type="active site" evidence="5">
    <location>
        <position position="250"/>
    </location>
</feature>
<dbReference type="EC" id="1.2.1.3" evidence="3"/>
<evidence type="ECO:0000256" key="6">
    <source>
        <dbReference type="RuleBase" id="RU003345"/>
    </source>
</evidence>
<keyword evidence="9" id="KW-1185">Reference proteome</keyword>
<name>A0ABS9LE86_9MICC</name>
<accession>A0ABS9LE86</accession>
<evidence type="ECO:0000313" key="8">
    <source>
        <dbReference type="EMBL" id="MCG2624943.1"/>
    </source>
</evidence>
<gene>
    <name evidence="8" type="ORF">LVY72_23920</name>
</gene>
<dbReference type="PROSITE" id="PS00070">
    <property type="entry name" value="ALDEHYDE_DEHYDR_CYS"/>
    <property type="match status" value="1"/>
</dbReference>
<proteinExistence type="inferred from homology"/>
<comment type="similarity">
    <text evidence="1 6">Belongs to the aldehyde dehydrogenase family.</text>
</comment>
<comment type="caution">
    <text evidence="8">The sequence shown here is derived from an EMBL/GenBank/DDBJ whole genome shotgun (WGS) entry which is preliminary data.</text>
</comment>
<dbReference type="PROSITE" id="PS00687">
    <property type="entry name" value="ALDEHYDE_DEHYDR_GLU"/>
    <property type="match status" value="1"/>
</dbReference>
<evidence type="ECO:0000256" key="1">
    <source>
        <dbReference type="ARBA" id="ARBA00009986"/>
    </source>
</evidence>
<dbReference type="PANTHER" id="PTHR42804">
    <property type="entry name" value="ALDEHYDE DEHYDROGENASE"/>
    <property type="match status" value="1"/>
</dbReference>
<dbReference type="InterPro" id="IPR015590">
    <property type="entry name" value="Aldehyde_DH_dom"/>
</dbReference>
<sequence length="482" mass="50934">MNPEKLYIGGTWIHPASGAREEVVDSASESVIGSFPVGNRADVDRAVQAASDALNDRDGWAGFGPAQRADVMLRFADAIEQRREALGMLISQEVGTPLGRAIGSNADTAAALLRFYAKVIEATPVEDLRPAGVGFSIVRREPIGVVGMIAPWNYPLSTLFFKLAPALAAGCTAVVKPASNTALNSFLIAEAAQEAGVPDGVLNIVPCDRTTGEYLVSHPGVHKVAFTGSTPVGRRIGQLCGEGLKPVTLELGGKSAALLLEDASLEKLAEHLHDLSFANNGQTCTNNTRLIVPAKIYDDVVTAVTDTVRAWPVGDPRDPATVIGPVVSRSHKDSIEKYYSIAKTEGGRATTGGNVRFGTGFYVEPTVFADVTPDMTVFREELFGPAVSITRYSGDFEEGVRIANDSNYGLSGAVFTENEALGLEAARRIETGTVAFNMANFDIGAPFGGRKDSGVGFELGAEAISAYTHLKSVFVPEVPAGF</sequence>
<evidence type="ECO:0000256" key="5">
    <source>
        <dbReference type="PROSITE-ProRule" id="PRU10007"/>
    </source>
</evidence>
<dbReference type="InterPro" id="IPR016162">
    <property type="entry name" value="Ald_DH_N"/>
</dbReference>
<evidence type="ECO:0000256" key="3">
    <source>
        <dbReference type="ARBA" id="ARBA00024226"/>
    </source>
</evidence>
<dbReference type="RefSeq" id="WP_237827431.1">
    <property type="nucleotide sequence ID" value="NZ_JAKLTQ010000037.1"/>
</dbReference>
<keyword evidence="2 6" id="KW-0560">Oxidoreductase</keyword>
<feature type="domain" description="Aldehyde dehydrogenase" evidence="7">
    <location>
        <begin position="12"/>
        <end position="473"/>
    </location>
</feature>
<evidence type="ECO:0000256" key="2">
    <source>
        <dbReference type="ARBA" id="ARBA00023002"/>
    </source>
</evidence>
<comment type="catalytic activity">
    <reaction evidence="4">
        <text>an aldehyde + NAD(+) + H2O = a carboxylate + NADH + 2 H(+)</text>
        <dbReference type="Rhea" id="RHEA:16185"/>
        <dbReference type="ChEBI" id="CHEBI:15377"/>
        <dbReference type="ChEBI" id="CHEBI:15378"/>
        <dbReference type="ChEBI" id="CHEBI:17478"/>
        <dbReference type="ChEBI" id="CHEBI:29067"/>
        <dbReference type="ChEBI" id="CHEBI:57540"/>
        <dbReference type="ChEBI" id="CHEBI:57945"/>
        <dbReference type="EC" id="1.2.1.3"/>
    </reaction>
</comment>
<dbReference type="InterPro" id="IPR016163">
    <property type="entry name" value="Ald_DH_C"/>
</dbReference>
<dbReference type="EMBL" id="JAKLTQ010000037">
    <property type="protein sequence ID" value="MCG2624943.1"/>
    <property type="molecule type" value="Genomic_DNA"/>
</dbReference>
<dbReference type="InterPro" id="IPR016160">
    <property type="entry name" value="Ald_DH_CS_CYS"/>
</dbReference>
<dbReference type="SUPFAM" id="SSF53720">
    <property type="entry name" value="ALDH-like"/>
    <property type="match status" value="1"/>
</dbReference>
<dbReference type="Gene3D" id="3.40.309.10">
    <property type="entry name" value="Aldehyde Dehydrogenase, Chain A, domain 2"/>
    <property type="match status" value="1"/>
</dbReference>
<organism evidence="8 9">
    <name type="scientific">Arthrobacter hankyongi</name>
    <dbReference type="NCBI Taxonomy" id="2904801"/>
    <lineage>
        <taxon>Bacteria</taxon>
        <taxon>Bacillati</taxon>
        <taxon>Actinomycetota</taxon>
        <taxon>Actinomycetes</taxon>
        <taxon>Micrococcales</taxon>
        <taxon>Micrococcaceae</taxon>
        <taxon>Arthrobacter</taxon>
    </lineage>
</organism>
<dbReference type="Proteomes" id="UP001165368">
    <property type="component" value="Unassembled WGS sequence"/>
</dbReference>
<dbReference type="PANTHER" id="PTHR42804:SF1">
    <property type="entry name" value="ALDEHYDE DEHYDROGENASE-RELATED"/>
    <property type="match status" value="1"/>
</dbReference>
<dbReference type="Pfam" id="PF00171">
    <property type="entry name" value="Aldedh"/>
    <property type="match status" value="1"/>
</dbReference>
<evidence type="ECO:0000259" key="7">
    <source>
        <dbReference type="Pfam" id="PF00171"/>
    </source>
</evidence>